<keyword evidence="1" id="KW-0812">Transmembrane</keyword>
<reference evidence="2 3" key="2">
    <citation type="submission" date="2018-11" db="EMBL/GenBank/DDBJ databases">
        <authorList>
            <consortium name="Pathogen Informatics"/>
        </authorList>
    </citation>
    <scope>NUCLEOTIDE SEQUENCE [LARGE SCALE GENOMIC DNA]</scope>
</reference>
<name>A0A183DTL6_9BILA</name>
<evidence type="ECO:0000313" key="4">
    <source>
        <dbReference type="WBParaSite" id="GPUH_0001207101-mRNA-1"/>
    </source>
</evidence>
<dbReference type="Proteomes" id="UP000271098">
    <property type="component" value="Unassembled WGS sequence"/>
</dbReference>
<dbReference type="WBParaSite" id="GPUH_0001207101-mRNA-1">
    <property type="protein sequence ID" value="GPUH_0001207101-mRNA-1"/>
    <property type="gene ID" value="GPUH_0001207101"/>
</dbReference>
<reference evidence="4" key="1">
    <citation type="submission" date="2016-06" db="UniProtKB">
        <authorList>
            <consortium name="WormBaseParasite"/>
        </authorList>
    </citation>
    <scope>IDENTIFICATION</scope>
</reference>
<proteinExistence type="predicted"/>
<evidence type="ECO:0000313" key="2">
    <source>
        <dbReference type="EMBL" id="VDN19770.1"/>
    </source>
</evidence>
<keyword evidence="3" id="KW-1185">Reference proteome</keyword>
<keyword evidence="1" id="KW-1133">Transmembrane helix</keyword>
<dbReference type="OrthoDB" id="5860420at2759"/>
<evidence type="ECO:0000313" key="3">
    <source>
        <dbReference type="Proteomes" id="UP000271098"/>
    </source>
</evidence>
<feature type="transmembrane region" description="Helical" evidence="1">
    <location>
        <begin position="67"/>
        <end position="84"/>
    </location>
</feature>
<sequence length="137" mass="16107">MDDAMDVYRVEAQSCRGKIEKEEILQNQALLDLKERVEKLNDVFTDINNHVDDMSKTLYTYTSSGSGFFYMFAACCVDIVVRFYRFMIYTIKYITAVRPFKFGGLLYVFLRSEAGWVTQLVIYTDFRADRKYGLFRS</sequence>
<accession>A0A183DTL6</accession>
<dbReference type="AlphaFoldDB" id="A0A183DTL6"/>
<gene>
    <name evidence="2" type="ORF">GPUH_LOCUS12057</name>
</gene>
<keyword evidence="1" id="KW-0472">Membrane</keyword>
<dbReference type="EMBL" id="UYRT01079007">
    <property type="protein sequence ID" value="VDN19770.1"/>
    <property type="molecule type" value="Genomic_DNA"/>
</dbReference>
<organism evidence="4">
    <name type="scientific">Gongylonema pulchrum</name>
    <dbReference type="NCBI Taxonomy" id="637853"/>
    <lineage>
        <taxon>Eukaryota</taxon>
        <taxon>Metazoa</taxon>
        <taxon>Ecdysozoa</taxon>
        <taxon>Nematoda</taxon>
        <taxon>Chromadorea</taxon>
        <taxon>Rhabditida</taxon>
        <taxon>Spirurina</taxon>
        <taxon>Spiruromorpha</taxon>
        <taxon>Spiruroidea</taxon>
        <taxon>Gongylonematidae</taxon>
        <taxon>Gongylonema</taxon>
    </lineage>
</organism>
<protein>
    <submittedName>
        <fullName evidence="4">t-SNARE coiled-coil homology domain-containing protein</fullName>
    </submittedName>
</protein>
<evidence type="ECO:0000256" key="1">
    <source>
        <dbReference type="SAM" id="Phobius"/>
    </source>
</evidence>